<keyword evidence="3" id="KW-1185">Reference proteome</keyword>
<gene>
    <name evidence="2" type="ORF">BAZO_05750</name>
</gene>
<protein>
    <submittedName>
        <fullName evidence="2">Uncharacterized protein</fullName>
    </submittedName>
</protein>
<accession>K6DIT4</accession>
<evidence type="ECO:0000313" key="2">
    <source>
        <dbReference type="EMBL" id="EKN68239.1"/>
    </source>
</evidence>
<dbReference type="PATRIC" id="fig|1131731.3.peg.1198"/>
<keyword evidence="1" id="KW-1133">Transmembrane helix</keyword>
<evidence type="ECO:0000256" key="1">
    <source>
        <dbReference type="SAM" id="Phobius"/>
    </source>
</evidence>
<dbReference type="Proteomes" id="UP000006315">
    <property type="component" value="Unassembled WGS sequence"/>
</dbReference>
<comment type="caution">
    <text evidence="2">The sequence shown here is derived from an EMBL/GenBank/DDBJ whole genome shotgun (WGS) entry which is preliminary data.</text>
</comment>
<reference evidence="2 3" key="1">
    <citation type="journal article" date="2012" name="Front. Microbiol.">
        <title>Redundancy and modularity in membrane-associated dissimilatory nitrate reduction in Bacillus.</title>
        <authorList>
            <person name="Heylen K."/>
            <person name="Keltjens J."/>
        </authorList>
    </citation>
    <scope>NUCLEOTIDE SEQUENCE [LARGE SCALE GENOMIC DNA]</scope>
    <source>
        <strain evidence="2 3">LMG 9581</strain>
    </source>
</reference>
<feature type="transmembrane region" description="Helical" evidence="1">
    <location>
        <begin position="46"/>
        <end position="66"/>
    </location>
</feature>
<proteinExistence type="predicted"/>
<organism evidence="2 3">
    <name type="scientific">Schinkia azotoformans LMG 9581</name>
    <dbReference type="NCBI Taxonomy" id="1131731"/>
    <lineage>
        <taxon>Bacteria</taxon>
        <taxon>Bacillati</taxon>
        <taxon>Bacillota</taxon>
        <taxon>Bacilli</taxon>
        <taxon>Bacillales</taxon>
        <taxon>Bacillaceae</taxon>
        <taxon>Calidifontibacillus/Schinkia group</taxon>
        <taxon>Schinkia</taxon>
    </lineage>
</organism>
<sequence>MIFMFHIDVYLKMKRRQKYIVWAAVFLACLGISSGAVMYINGAHGLGLTWVILGGLVPILIIITTVKNLNSYYSKG</sequence>
<dbReference type="STRING" id="1131731.BAZO_05750"/>
<keyword evidence="1" id="KW-0812">Transmembrane</keyword>
<dbReference type="EMBL" id="AJLR01000041">
    <property type="protein sequence ID" value="EKN68239.1"/>
    <property type="molecule type" value="Genomic_DNA"/>
</dbReference>
<name>K6DIT4_SCHAZ</name>
<keyword evidence="1" id="KW-0472">Membrane</keyword>
<feature type="transmembrane region" description="Helical" evidence="1">
    <location>
        <begin position="20"/>
        <end position="40"/>
    </location>
</feature>
<dbReference type="AlphaFoldDB" id="K6DIT4"/>
<evidence type="ECO:0000313" key="3">
    <source>
        <dbReference type="Proteomes" id="UP000006315"/>
    </source>
</evidence>